<proteinExistence type="predicted"/>
<sequence length="105" mass="11253">MCLQLRVANEDGESNSRPPAMFARSKSQSALWNTITSGLGSKEKVKGQRSIADDPRSPEEILAEEFPSVDSPDATEKAAIRCKYDGTAVTGIIYTLTDSSTGLVS</sequence>
<reference evidence="2" key="1">
    <citation type="submission" date="2018-07" db="EMBL/GenBank/DDBJ databases">
        <title>Comparative genomics of catfishes provides insights into carnivory and benthic adaptation.</title>
        <authorList>
            <person name="Zhang Y."/>
            <person name="Wang D."/>
            <person name="Peng Z."/>
            <person name="Zheng S."/>
            <person name="Shao F."/>
            <person name="Tao W."/>
        </authorList>
    </citation>
    <scope>NUCLEOTIDE SEQUENCE</scope>
    <source>
        <strain evidence="2">Chongqing</strain>
    </source>
</reference>
<protein>
    <submittedName>
        <fullName evidence="2">Calcium/calmodulin-dependent 3',5'-cyclic nucleotide phosphodiesterase 1A isoform X2</fullName>
    </submittedName>
</protein>
<gene>
    <name evidence="2" type="ORF">C0J50_6393</name>
</gene>
<dbReference type="AlphaFoldDB" id="A0AAD5A2P4"/>
<evidence type="ECO:0000313" key="2">
    <source>
        <dbReference type="EMBL" id="KAI5608824.1"/>
    </source>
</evidence>
<dbReference type="Proteomes" id="UP001205998">
    <property type="component" value="Unassembled WGS sequence"/>
</dbReference>
<accession>A0AAD5A2P4</accession>
<dbReference type="EMBL" id="MU580030">
    <property type="protein sequence ID" value="KAI5608824.1"/>
    <property type="molecule type" value="Genomic_DNA"/>
</dbReference>
<evidence type="ECO:0000256" key="1">
    <source>
        <dbReference type="SAM" id="MobiDB-lite"/>
    </source>
</evidence>
<feature type="region of interest" description="Disordered" evidence="1">
    <location>
        <begin position="1"/>
        <end position="23"/>
    </location>
</feature>
<name>A0AAD5A2P4_SILAS</name>
<comment type="caution">
    <text evidence="2">The sequence shown here is derived from an EMBL/GenBank/DDBJ whole genome shotgun (WGS) entry which is preliminary data.</text>
</comment>
<organism evidence="2 3">
    <name type="scientific">Silurus asotus</name>
    <name type="common">Amur catfish</name>
    <name type="synonym">Parasilurus asotus</name>
    <dbReference type="NCBI Taxonomy" id="30991"/>
    <lineage>
        <taxon>Eukaryota</taxon>
        <taxon>Metazoa</taxon>
        <taxon>Chordata</taxon>
        <taxon>Craniata</taxon>
        <taxon>Vertebrata</taxon>
        <taxon>Euteleostomi</taxon>
        <taxon>Actinopterygii</taxon>
        <taxon>Neopterygii</taxon>
        <taxon>Teleostei</taxon>
        <taxon>Ostariophysi</taxon>
        <taxon>Siluriformes</taxon>
        <taxon>Siluridae</taxon>
        <taxon>Silurus</taxon>
    </lineage>
</organism>
<evidence type="ECO:0000313" key="3">
    <source>
        <dbReference type="Proteomes" id="UP001205998"/>
    </source>
</evidence>
<keyword evidence="3" id="KW-1185">Reference proteome</keyword>